<feature type="region of interest" description="Disordered" evidence="1">
    <location>
        <begin position="320"/>
        <end position="362"/>
    </location>
</feature>
<dbReference type="EnsemblPlants" id="Pp3c7_25930V3.1">
    <property type="protein sequence ID" value="Pp3c7_25930V3.1"/>
    <property type="gene ID" value="Pp3c7_25930"/>
</dbReference>
<evidence type="ECO:0000256" key="1">
    <source>
        <dbReference type="SAM" id="MobiDB-lite"/>
    </source>
</evidence>
<proteinExistence type="predicted"/>
<protein>
    <submittedName>
        <fullName evidence="2 3">Uncharacterized protein</fullName>
    </submittedName>
</protein>
<dbReference type="EnsemblPlants" id="Pp3c7_25930V3.2">
    <property type="protein sequence ID" value="Pp3c7_25930V3.2"/>
    <property type="gene ID" value="Pp3c7_25930"/>
</dbReference>
<feature type="compositionally biased region" description="Low complexity" evidence="1">
    <location>
        <begin position="205"/>
        <end position="218"/>
    </location>
</feature>
<gene>
    <name evidence="3" type="primary">LOC112285199</name>
    <name evidence="2" type="ORF">PHYPA_010886</name>
</gene>
<reference evidence="2 4" key="2">
    <citation type="journal article" date="2018" name="Plant J.">
        <title>The Physcomitrella patens chromosome-scale assembly reveals moss genome structure and evolution.</title>
        <authorList>
            <person name="Lang D."/>
            <person name="Ullrich K.K."/>
            <person name="Murat F."/>
            <person name="Fuchs J."/>
            <person name="Jenkins J."/>
            <person name="Haas F.B."/>
            <person name="Piednoel M."/>
            <person name="Gundlach H."/>
            <person name="Van Bel M."/>
            <person name="Meyberg R."/>
            <person name="Vives C."/>
            <person name="Morata J."/>
            <person name="Symeonidi A."/>
            <person name="Hiss M."/>
            <person name="Muchero W."/>
            <person name="Kamisugi Y."/>
            <person name="Saleh O."/>
            <person name="Blanc G."/>
            <person name="Decker E.L."/>
            <person name="van Gessel N."/>
            <person name="Grimwood J."/>
            <person name="Hayes R.D."/>
            <person name="Graham S.W."/>
            <person name="Gunter L.E."/>
            <person name="McDaniel S.F."/>
            <person name="Hoernstein S.N.W."/>
            <person name="Larsson A."/>
            <person name="Li F.W."/>
            <person name="Perroud P.F."/>
            <person name="Phillips J."/>
            <person name="Ranjan P."/>
            <person name="Rokshar D.S."/>
            <person name="Rothfels C.J."/>
            <person name="Schneider L."/>
            <person name="Shu S."/>
            <person name="Stevenson D.W."/>
            <person name="Thummler F."/>
            <person name="Tillich M."/>
            <person name="Villarreal Aguilar J.C."/>
            <person name="Widiez T."/>
            <person name="Wong G.K."/>
            <person name="Wymore A."/>
            <person name="Zhang Y."/>
            <person name="Zimmer A.D."/>
            <person name="Quatrano R.S."/>
            <person name="Mayer K.F.X."/>
            <person name="Goodstein D."/>
            <person name="Casacuberta J.M."/>
            <person name="Vandepoele K."/>
            <person name="Reski R."/>
            <person name="Cuming A.C."/>
            <person name="Tuskan G.A."/>
            <person name="Maumus F."/>
            <person name="Salse J."/>
            <person name="Schmutz J."/>
            <person name="Rensing S.A."/>
        </authorList>
    </citation>
    <scope>NUCLEOTIDE SEQUENCE [LARGE SCALE GENOMIC DNA]</scope>
    <source>
        <strain evidence="3 4">cv. Gransden 2004</strain>
    </source>
</reference>
<accession>A0A2K1KD46</accession>
<dbReference type="RefSeq" id="XP_024381605.1">
    <property type="nucleotide sequence ID" value="XM_024525837.2"/>
</dbReference>
<evidence type="ECO:0000313" key="3">
    <source>
        <dbReference type="EnsemblPlants" id="Pp3c7_25930V3.1"/>
    </source>
</evidence>
<feature type="region of interest" description="Disordered" evidence="1">
    <location>
        <begin position="155"/>
        <end position="179"/>
    </location>
</feature>
<dbReference type="KEGG" id="ppp:112285199"/>
<reference evidence="2 4" key="1">
    <citation type="journal article" date="2008" name="Science">
        <title>The Physcomitrella genome reveals evolutionary insights into the conquest of land by plants.</title>
        <authorList>
            <person name="Rensing S."/>
            <person name="Lang D."/>
            <person name="Zimmer A."/>
            <person name="Terry A."/>
            <person name="Salamov A."/>
            <person name="Shapiro H."/>
            <person name="Nishiyama T."/>
            <person name="Perroud P.-F."/>
            <person name="Lindquist E."/>
            <person name="Kamisugi Y."/>
            <person name="Tanahashi T."/>
            <person name="Sakakibara K."/>
            <person name="Fujita T."/>
            <person name="Oishi K."/>
            <person name="Shin-I T."/>
            <person name="Kuroki Y."/>
            <person name="Toyoda A."/>
            <person name="Suzuki Y."/>
            <person name="Hashimoto A."/>
            <person name="Yamaguchi K."/>
            <person name="Sugano A."/>
            <person name="Kohara Y."/>
            <person name="Fujiyama A."/>
            <person name="Anterola A."/>
            <person name="Aoki S."/>
            <person name="Ashton N."/>
            <person name="Barbazuk W.B."/>
            <person name="Barker E."/>
            <person name="Bennetzen J."/>
            <person name="Bezanilla M."/>
            <person name="Blankenship R."/>
            <person name="Cho S.H."/>
            <person name="Dutcher S."/>
            <person name="Estelle M."/>
            <person name="Fawcett J.A."/>
            <person name="Gundlach H."/>
            <person name="Hanada K."/>
            <person name="Heyl A."/>
            <person name="Hicks K.A."/>
            <person name="Hugh J."/>
            <person name="Lohr M."/>
            <person name="Mayer K."/>
            <person name="Melkozernov A."/>
            <person name="Murata T."/>
            <person name="Nelson D."/>
            <person name="Pils B."/>
            <person name="Prigge M."/>
            <person name="Reiss B."/>
            <person name="Renner T."/>
            <person name="Rombauts S."/>
            <person name="Rushton P."/>
            <person name="Sanderfoot A."/>
            <person name="Schween G."/>
            <person name="Shiu S.-H."/>
            <person name="Stueber K."/>
            <person name="Theodoulou F.L."/>
            <person name="Tu H."/>
            <person name="Van de Peer Y."/>
            <person name="Verrier P.J."/>
            <person name="Waters E."/>
            <person name="Wood A."/>
            <person name="Yang L."/>
            <person name="Cove D."/>
            <person name="Cuming A."/>
            <person name="Hasebe M."/>
            <person name="Lucas S."/>
            <person name="Mishler D.B."/>
            <person name="Reski R."/>
            <person name="Grigoriev I."/>
            <person name="Quatrano R.S."/>
            <person name="Boore J.L."/>
        </authorList>
    </citation>
    <scope>NUCLEOTIDE SEQUENCE [LARGE SCALE GENOMIC DNA]</scope>
    <source>
        <strain evidence="3 4">cv. Gransden 2004</strain>
    </source>
</reference>
<feature type="region of interest" description="Disordered" evidence="1">
    <location>
        <begin position="200"/>
        <end position="220"/>
    </location>
</feature>
<feature type="region of interest" description="Disordered" evidence="1">
    <location>
        <begin position="396"/>
        <end position="420"/>
    </location>
</feature>
<dbReference type="AlphaFoldDB" id="A0A2K1KD46"/>
<organism evidence="2">
    <name type="scientific">Physcomitrium patens</name>
    <name type="common">Spreading-leaved earth moss</name>
    <name type="synonym">Physcomitrella patens</name>
    <dbReference type="NCBI Taxonomy" id="3218"/>
    <lineage>
        <taxon>Eukaryota</taxon>
        <taxon>Viridiplantae</taxon>
        <taxon>Streptophyta</taxon>
        <taxon>Embryophyta</taxon>
        <taxon>Bryophyta</taxon>
        <taxon>Bryophytina</taxon>
        <taxon>Bryopsida</taxon>
        <taxon>Funariidae</taxon>
        <taxon>Funariales</taxon>
        <taxon>Funariaceae</taxon>
        <taxon>Physcomitrium</taxon>
    </lineage>
</organism>
<feature type="compositionally biased region" description="Basic and acidic residues" evidence="1">
    <location>
        <begin position="396"/>
        <end position="407"/>
    </location>
</feature>
<dbReference type="EMBL" id="ABEU02000007">
    <property type="protein sequence ID" value="PNR51698.1"/>
    <property type="molecule type" value="Genomic_DNA"/>
</dbReference>
<dbReference type="Gramene" id="Pp3c7_25930V3.3">
    <property type="protein sequence ID" value="Pp3c7_25930V3.3"/>
    <property type="gene ID" value="Pp3c7_25930"/>
</dbReference>
<dbReference type="Proteomes" id="UP000006727">
    <property type="component" value="Chromosome 7"/>
</dbReference>
<feature type="region of interest" description="Disordered" evidence="1">
    <location>
        <begin position="18"/>
        <end position="38"/>
    </location>
</feature>
<dbReference type="Gramene" id="Pp3c7_25930V3.1">
    <property type="protein sequence ID" value="Pp3c7_25930V3.1"/>
    <property type="gene ID" value="Pp3c7_25930"/>
</dbReference>
<evidence type="ECO:0000313" key="2">
    <source>
        <dbReference type="EMBL" id="PNR51698.1"/>
    </source>
</evidence>
<dbReference type="Gramene" id="Pp3c7_25930V3.2">
    <property type="protein sequence ID" value="Pp3c7_25930V3.2"/>
    <property type="gene ID" value="Pp3c7_25930"/>
</dbReference>
<feature type="compositionally biased region" description="Low complexity" evidence="1">
    <location>
        <begin position="827"/>
        <end position="836"/>
    </location>
</feature>
<dbReference type="GeneID" id="112285199"/>
<evidence type="ECO:0000313" key="4">
    <source>
        <dbReference type="Proteomes" id="UP000006727"/>
    </source>
</evidence>
<dbReference type="EnsemblPlants" id="Pp3c7_25930V3.3">
    <property type="protein sequence ID" value="Pp3c7_25930V3.3"/>
    <property type="gene ID" value="Pp3c7_25930"/>
</dbReference>
<keyword evidence="4" id="KW-1185">Reference proteome</keyword>
<sequence length="876" mass="96011">MEGYQLSLQGSYSARLETNEKNPVGSADSRSLAEHVSKQSDYPLDVSHHGELVRERVGNAGLQQLILKPSPARHSTACCDGLSVLREVENAVVPLQDSNCMGHSFRSEDSESLALWEEKEQPVSNENGWVKITVQSPRWLDAMRKFETVKLAPWRSSPVHPKSSLDSPRFSLDRKSSNRSLHESSKSSWYSHATKKFRSGESRSVRSPSRASSVSRQSGEYNPSFVPFSTWVDAMADDSNHRCFSGVRESQFVTEEYTRFTSSAAAWDTRSKSQPVLEKVLPVSDTAWQIPAAGPETETDTVTNASLLKSVDKLVLTTSAEPAATDASPSTAKGQPASDENRSSVDDNTSTRSGDTVRAINPVAHAVSKPLDVEEDIDSSVPSKCEAPRKCKVDETTSANEETRCESLEPPPQLEIPSSKSSYGVTRELCLLKSKSAPLDGICAIQPKNVPSFSVRNSRGTLHTPLPPSVAMFVREGVVTDTDMPVDSFLSKSKSSNAAESPLRRSLSRVDSSATPVRLFSKLRSKVFRPSRLSPFGKNVGSGEFCDSYSPRSILYGPDRESLPSSNPSLRCDPGMPTFSVLPASASQSYSSSGASFDLNEHDFEAMHPAYDLNATTRCKAVDSLRASLSFRDFGPSRTCWENVGAKVDLAAVEAAAITMANIDLFRCDDRLDTNELRSSPEPMQSPELWKATFSTRYAGDESPQFMHETCVTTERICPSSAPPPSRRRYMLPLEEERQQQTPVVVPRSRSRHSEFTSRLGGMFSPLRLPGNSRSCFVGHVLSPPHNDEDRLPACATTLEFLTPSASQSSSKQKRSKSIKRRHSSDDSPTMMTSMSKAVKKILAKCRISGGKGKSKMGSPICGTLRPVDFQFSEAN</sequence>
<name>A0A2K1KD46_PHYPA</name>
<feature type="region of interest" description="Disordered" evidence="1">
    <location>
        <begin position="804"/>
        <end position="836"/>
    </location>
</feature>
<feature type="compositionally biased region" description="Basic residues" evidence="1">
    <location>
        <begin position="812"/>
        <end position="823"/>
    </location>
</feature>
<reference evidence="3" key="3">
    <citation type="submission" date="2020-12" db="UniProtKB">
        <authorList>
            <consortium name="EnsemblPlants"/>
        </authorList>
    </citation>
    <scope>IDENTIFICATION</scope>
</reference>